<dbReference type="Pfam" id="PF13401">
    <property type="entry name" value="AAA_22"/>
    <property type="match status" value="1"/>
</dbReference>
<dbReference type="InterPro" id="IPR049945">
    <property type="entry name" value="AAA_22"/>
</dbReference>
<dbReference type="EMBL" id="LC473083">
    <property type="protein sequence ID" value="BBJ25233.1"/>
    <property type="molecule type" value="Genomic_DNA"/>
</dbReference>
<sequence>MNRDFIVTKEHRRFVEFANAIRKDATIGICHGDAGVGKTQSARRYAHWDALGSFIDDWGPRSESDLAIYATAHRARTVFYTPEVQPKYRTLIRDIEFYRGKLDVCIMEHLMATGQRDRLHMRRSSGEKLTQLIIIDEAERLPPTALEMLRDIHDRDGVAIMFIGMPGIDQRFRHYPQLFSRLGFSHRYRALGKDELLFVLNRHWRRLGRELNPEDFTDAQAIAAIERLTRGNFRVVERLFPQIKRVLKINELETITDDVIEAAASTLVLGH</sequence>
<evidence type="ECO:0000313" key="2">
    <source>
        <dbReference type="EMBL" id="BBJ25233.1"/>
    </source>
</evidence>
<dbReference type="InterPro" id="IPR052026">
    <property type="entry name" value="ExeA_AAA_ATPase_DNA-bind"/>
</dbReference>
<feature type="domain" description="ORC1/DEAH AAA+ ATPase" evidence="1">
    <location>
        <begin position="22"/>
        <end position="172"/>
    </location>
</feature>
<dbReference type="GO" id="GO:0016887">
    <property type="term" value="F:ATP hydrolysis activity"/>
    <property type="evidence" value="ECO:0007669"/>
    <property type="project" value="InterPro"/>
</dbReference>
<geneLocation type="plasmid" evidence="2">
    <name>pTZC1</name>
</geneLocation>
<gene>
    <name evidence="2" type="primary">TPCUP00018</name>
</gene>
<keyword evidence="2" id="KW-0547">Nucleotide-binding</keyword>
<dbReference type="InterPro" id="IPR027417">
    <property type="entry name" value="P-loop_NTPase"/>
</dbReference>
<dbReference type="GeneID" id="85154870"/>
<dbReference type="SUPFAM" id="SSF52540">
    <property type="entry name" value="P-loop containing nucleoside triphosphate hydrolases"/>
    <property type="match status" value="1"/>
</dbReference>
<proteinExistence type="predicted"/>
<dbReference type="Gene3D" id="3.40.50.300">
    <property type="entry name" value="P-loop containing nucleotide triphosphate hydrolases"/>
    <property type="match status" value="1"/>
</dbReference>
<dbReference type="RefSeq" id="WP_070434713.1">
    <property type="nucleotide sequence ID" value="NZ_AP026713.1"/>
</dbReference>
<dbReference type="AlphaFoldDB" id="A0A5K7U765"/>
<evidence type="ECO:0000259" key="1">
    <source>
        <dbReference type="Pfam" id="PF13401"/>
    </source>
</evidence>
<name>A0A5K7U765_CUTAC</name>
<dbReference type="PANTHER" id="PTHR35894">
    <property type="entry name" value="GENERAL SECRETION PATHWAY PROTEIN A-RELATED"/>
    <property type="match status" value="1"/>
</dbReference>
<keyword evidence="2" id="KW-0614">Plasmid</keyword>
<dbReference type="PANTHER" id="PTHR35894:SF1">
    <property type="entry name" value="PHOSPHORIBULOKINASE _ URIDINE KINASE FAMILY"/>
    <property type="match status" value="1"/>
</dbReference>
<dbReference type="GO" id="GO:0005524">
    <property type="term" value="F:ATP binding"/>
    <property type="evidence" value="ECO:0007669"/>
    <property type="project" value="UniProtKB-KW"/>
</dbReference>
<organism evidence="2">
    <name type="scientific">Cutibacterium acnes</name>
    <name type="common">Propionibacterium acnes</name>
    <dbReference type="NCBI Taxonomy" id="1747"/>
    <lineage>
        <taxon>Bacteria</taxon>
        <taxon>Bacillati</taxon>
        <taxon>Actinomycetota</taxon>
        <taxon>Actinomycetes</taxon>
        <taxon>Propionibacteriales</taxon>
        <taxon>Propionibacteriaceae</taxon>
        <taxon>Cutibacterium</taxon>
    </lineage>
</organism>
<keyword evidence="2" id="KW-0067">ATP-binding</keyword>
<protein>
    <submittedName>
        <fullName evidence="2">AAA+ ATP-binding protein</fullName>
    </submittedName>
</protein>
<accession>A0A5K7U765</accession>
<reference evidence="2" key="1">
    <citation type="submission" date="2019-03" db="EMBL/GenBank/DDBJ databases">
        <title>Identification of a transferable multidrug resistance plasmid carrying novel macrolide-clindamycin resistance gene erm(50) in Cutibacterium acnes.</title>
        <authorList>
            <person name="Aoki S."/>
            <person name="Nakase K."/>
            <person name="Nakaminami H."/>
            <person name="Wajima T."/>
            <person name="Hayashi N."/>
            <person name="Noguchi N."/>
        </authorList>
    </citation>
    <scope>NUCLEOTIDE SEQUENCE</scope>
    <source>
        <strain evidence="2">TP-CU389</strain>
        <plasmid evidence="2">pTZC1</plasmid>
    </source>
</reference>